<accession>A0A096PCN5</accession>
<sequence>MSVRSNGTDNLFLSLRNSPSSTSEWIAKPSWNAFPFDAEDRPDSIHITNIYVSETDQQGQYIMVDILQDPDSELKATSSYVIDPNSTSGVYWTPHTLPFDVEEGTY</sequence>
<comment type="caution">
    <text evidence="1">The sequence shown here is derived from an EMBL/GenBank/DDBJ whole genome shotgun (WGS) entry which is preliminary data.</text>
</comment>
<proteinExistence type="predicted"/>
<dbReference type="EMBL" id="CBME010000791">
    <property type="protein sequence ID" value="CEG02776.1"/>
    <property type="molecule type" value="Genomic_DNA"/>
</dbReference>
<organism evidence="1">
    <name type="scientific">Fusarium pseudograminearum CS3487</name>
    <dbReference type="NCBI Taxonomy" id="1318458"/>
    <lineage>
        <taxon>Eukaryota</taxon>
        <taxon>Fungi</taxon>
        <taxon>Dikarya</taxon>
        <taxon>Ascomycota</taxon>
        <taxon>Pezizomycotina</taxon>
        <taxon>Sordariomycetes</taxon>
        <taxon>Hypocreomycetidae</taxon>
        <taxon>Hypocreales</taxon>
        <taxon>Nectriaceae</taxon>
        <taxon>Fusarium</taxon>
    </lineage>
</organism>
<dbReference type="AlphaFoldDB" id="A0A096PCN5"/>
<reference evidence="1" key="1">
    <citation type="submission" date="2013-05" db="EMBL/GenBank/DDBJ databases">
        <title>Draft genome sequences of six wheat associated Fusarium spp. isolates.</title>
        <authorList>
            <person name="Moolhuijzen P.M."/>
            <person name="Manners J.M."/>
            <person name="Wilcox S."/>
            <person name="Bellgard M.I."/>
            <person name="Gardiner D.M."/>
        </authorList>
    </citation>
    <scope>NUCLEOTIDE SEQUENCE</scope>
    <source>
        <strain evidence="1">CS3487</strain>
    </source>
</reference>
<name>A0A096PCN5_FUSPS</name>
<protein>
    <submittedName>
        <fullName evidence="1">WGS project CBME000000000 data, contig CS3487_c000796</fullName>
    </submittedName>
</protein>
<evidence type="ECO:0000313" key="1">
    <source>
        <dbReference type="EMBL" id="CEG02776.1"/>
    </source>
</evidence>
<gene>
    <name evidence="1" type="ORF">BN848_0048850</name>
</gene>